<keyword evidence="8 11" id="KW-0067">ATP-binding</keyword>
<evidence type="ECO:0000259" key="14">
    <source>
        <dbReference type="PROSITE" id="PS51285"/>
    </source>
</evidence>
<dbReference type="CDD" id="cd05123">
    <property type="entry name" value="STKc_AGC"/>
    <property type="match status" value="1"/>
</dbReference>
<feature type="region of interest" description="Disordered" evidence="12">
    <location>
        <begin position="211"/>
        <end position="233"/>
    </location>
</feature>
<dbReference type="Pfam" id="PF00433">
    <property type="entry name" value="Pkinase_C"/>
    <property type="match status" value="1"/>
</dbReference>
<feature type="region of interest" description="Disordered" evidence="12">
    <location>
        <begin position="49"/>
        <end position="83"/>
    </location>
</feature>
<feature type="domain" description="Protein kinase" evidence="13">
    <location>
        <begin position="238"/>
        <end position="495"/>
    </location>
</feature>
<dbReference type="PROSITE" id="PS00108">
    <property type="entry name" value="PROTEIN_KINASE_ST"/>
    <property type="match status" value="1"/>
</dbReference>
<protein>
    <recommendedName>
        <fullName evidence="2">non-specific serine/threonine protein kinase</fullName>
        <ecNumber evidence="2">2.7.11.1</ecNumber>
    </recommendedName>
</protein>
<evidence type="ECO:0000256" key="10">
    <source>
        <dbReference type="ARBA" id="ARBA00048679"/>
    </source>
</evidence>
<dbReference type="Gene3D" id="3.30.200.20">
    <property type="entry name" value="Phosphorylase Kinase, domain 1"/>
    <property type="match status" value="1"/>
</dbReference>
<dbReference type="InterPro" id="IPR008271">
    <property type="entry name" value="Ser/Thr_kinase_AS"/>
</dbReference>
<organism evidence="15 16">
    <name type="scientific">Klebsormidium nitens</name>
    <name type="common">Green alga</name>
    <name type="synonym">Ulothrix nitens</name>
    <dbReference type="NCBI Taxonomy" id="105231"/>
    <lineage>
        <taxon>Eukaryota</taxon>
        <taxon>Viridiplantae</taxon>
        <taxon>Streptophyta</taxon>
        <taxon>Klebsormidiophyceae</taxon>
        <taxon>Klebsormidiales</taxon>
        <taxon>Klebsormidiaceae</taxon>
        <taxon>Klebsormidium</taxon>
    </lineage>
</organism>
<dbReference type="Gene3D" id="1.10.510.10">
    <property type="entry name" value="Transferase(Phosphotransferase) domain 1"/>
    <property type="match status" value="1"/>
</dbReference>
<dbReference type="InterPro" id="IPR017892">
    <property type="entry name" value="Pkinase_C"/>
</dbReference>
<dbReference type="PROSITE" id="PS50011">
    <property type="entry name" value="PROTEIN_KINASE_DOM"/>
    <property type="match status" value="1"/>
</dbReference>
<dbReference type="GO" id="GO:0045727">
    <property type="term" value="P:positive regulation of translation"/>
    <property type="evidence" value="ECO:0007669"/>
    <property type="project" value="UniProtKB-ARBA"/>
</dbReference>
<evidence type="ECO:0000256" key="9">
    <source>
        <dbReference type="ARBA" id="ARBA00047899"/>
    </source>
</evidence>
<accession>A0A1Y1HPK8</accession>
<evidence type="ECO:0000256" key="6">
    <source>
        <dbReference type="ARBA" id="ARBA00022741"/>
    </source>
</evidence>
<evidence type="ECO:0000259" key="13">
    <source>
        <dbReference type="PROSITE" id="PS50011"/>
    </source>
</evidence>
<comment type="catalytic activity">
    <reaction evidence="9">
        <text>L-threonyl-[protein] + ATP = O-phospho-L-threonyl-[protein] + ADP + H(+)</text>
        <dbReference type="Rhea" id="RHEA:46608"/>
        <dbReference type="Rhea" id="RHEA-COMP:11060"/>
        <dbReference type="Rhea" id="RHEA-COMP:11605"/>
        <dbReference type="ChEBI" id="CHEBI:15378"/>
        <dbReference type="ChEBI" id="CHEBI:30013"/>
        <dbReference type="ChEBI" id="CHEBI:30616"/>
        <dbReference type="ChEBI" id="CHEBI:61977"/>
        <dbReference type="ChEBI" id="CHEBI:456216"/>
        <dbReference type="EC" id="2.7.11.1"/>
    </reaction>
</comment>
<gene>
    <name evidence="15" type="ORF">KFL_000030360</name>
</gene>
<dbReference type="SMART" id="SM00220">
    <property type="entry name" value="S_TKc"/>
    <property type="match status" value="1"/>
</dbReference>
<dbReference type="GO" id="GO:0006950">
    <property type="term" value="P:response to stress"/>
    <property type="evidence" value="ECO:0007669"/>
    <property type="project" value="UniProtKB-ARBA"/>
</dbReference>
<dbReference type="FunFam" id="3.30.200.20:FF:000048">
    <property type="entry name" value="Non-specific serine/threonine protein kinase"/>
    <property type="match status" value="1"/>
</dbReference>
<keyword evidence="5" id="KW-0808">Transferase</keyword>
<keyword evidence="7 15" id="KW-0418">Kinase</keyword>
<dbReference type="OrthoDB" id="63267at2759"/>
<dbReference type="EC" id="2.7.11.1" evidence="2"/>
<keyword evidence="6 11" id="KW-0547">Nucleotide-binding</keyword>
<comment type="similarity">
    <text evidence="1">Belongs to the protein kinase superfamily. AGC Ser/Thr protein kinase family. S6 kinase subfamily.</text>
</comment>
<keyword evidence="16" id="KW-1185">Reference proteome</keyword>
<dbReference type="InterPro" id="IPR017441">
    <property type="entry name" value="Protein_kinase_ATP_BS"/>
</dbReference>
<dbReference type="PANTHER" id="PTHR24351">
    <property type="entry name" value="RIBOSOMAL PROTEIN S6 KINASE"/>
    <property type="match status" value="1"/>
</dbReference>
<dbReference type="STRING" id="105231.A0A1Y1HPK8"/>
<dbReference type="GO" id="GO:0005634">
    <property type="term" value="C:nucleus"/>
    <property type="evidence" value="ECO:0007669"/>
    <property type="project" value="UniProtKB-ARBA"/>
</dbReference>
<name>A0A1Y1HPK8_KLENI</name>
<dbReference type="Proteomes" id="UP000054558">
    <property type="component" value="Unassembled WGS sequence"/>
</dbReference>
<evidence type="ECO:0000256" key="5">
    <source>
        <dbReference type="ARBA" id="ARBA00022679"/>
    </source>
</evidence>
<dbReference type="OMA" id="CHIAYIL"/>
<feature type="binding site" evidence="11">
    <location>
        <position position="267"/>
    </location>
    <ligand>
        <name>ATP</name>
        <dbReference type="ChEBI" id="CHEBI:30616"/>
    </ligand>
</feature>
<evidence type="ECO:0000256" key="2">
    <source>
        <dbReference type="ARBA" id="ARBA00012513"/>
    </source>
</evidence>
<dbReference type="EMBL" id="DF236952">
    <property type="protein sequence ID" value="GAQ77758.1"/>
    <property type="molecule type" value="Genomic_DNA"/>
</dbReference>
<dbReference type="AlphaFoldDB" id="A0A1Y1HPK8"/>
<sequence length="572" mass="62503">MAATSSQQAPSVDFRSFASVLSGIKVKVEPPQAPATNGGTEFEFDEMFASSTPRAEADAGEGLQRAGSSLGTVEEDTKAENGERDSLVEALVGAAEEVTVNGKRRTPSLILSNRPGSPPHLITRQHSLRGPSAVLGEHTPGANPSPHEGQTATIVWQQVEMVITNNEAEIAEAGAPKEEADGNSLPTPEIKGVISQPVEIIAKPLSTIYSDSSGDEGASTSGREHVGNGNQKLGPSDFELLRVVGQGAFGKVFQVQKKDTGEILAMKVMRKDRIMEKNHADYMKAERNILTQIVHPFIVTLQYSFQTRSKLYLLLDFINGGHLFFQLYRQGTFSEELSRFYLAEIVLAIAHLHEREIMHRDLKPENILLDAEGHLKITDFGLAKADVTGPAATNSMCGTMEYMAPEILLAKGHGKAADWWSLGILLFEMLTGEPPFFSNNRQKLQNKIVKDKLKLPAWLTSEASTLVKGLLNKDPARRLGSGPTGAAEIKGHKFFKAINWRKLEARQVVPPFRPAVVDQRCTANFDEMYTKLPVLDSPGTTPKGGRHDDFFVGYTYVAPGVWPAHLTGEQNE</sequence>
<dbReference type="InterPro" id="IPR045270">
    <property type="entry name" value="STKc_AGC"/>
</dbReference>
<evidence type="ECO:0000256" key="8">
    <source>
        <dbReference type="ARBA" id="ARBA00022840"/>
    </source>
</evidence>
<dbReference type="SMART" id="SM00133">
    <property type="entry name" value="S_TK_X"/>
    <property type="match status" value="1"/>
</dbReference>
<dbReference type="InterPro" id="IPR000961">
    <property type="entry name" value="AGC-kinase_C"/>
</dbReference>
<dbReference type="SUPFAM" id="SSF56112">
    <property type="entry name" value="Protein kinase-like (PK-like)"/>
    <property type="match status" value="1"/>
</dbReference>
<evidence type="ECO:0000256" key="12">
    <source>
        <dbReference type="SAM" id="MobiDB-lite"/>
    </source>
</evidence>
<dbReference type="InterPro" id="IPR011009">
    <property type="entry name" value="Kinase-like_dom_sf"/>
</dbReference>
<dbReference type="GO" id="GO:0005737">
    <property type="term" value="C:cytoplasm"/>
    <property type="evidence" value="ECO:0000318"/>
    <property type="project" value="GO_Central"/>
</dbReference>
<keyword evidence="3 15" id="KW-0723">Serine/threonine-protein kinase</keyword>
<keyword evidence="4" id="KW-0597">Phosphoprotein</keyword>
<evidence type="ECO:0000313" key="15">
    <source>
        <dbReference type="EMBL" id="GAQ77758.1"/>
    </source>
</evidence>
<evidence type="ECO:0000256" key="11">
    <source>
        <dbReference type="PROSITE-ProRule" id="PRU10141"/>
    </source>
</evidence>
<proteinExistence type="inferred from homology"/>
<evidence type="ECO:0000256" key="4">
    <source>
        <dbReference type="ARBA" id="ARBA00022553"/>
    </source>
</evidence>
<evidence type="ECO:0000256" key="7">
    <source>
        <dbReference type="ARBA" id="ARBA00022777"/>
    </source>
</evidence>
<evidence type="ECO:0000256" key="3">
    <source>
        <dbReference type="ARBA" id="ARBA00022527"/>
    </source>
</evidence>
<feature type="domain" description="AGC-kinase C-terminal" evidence="14">
    <location>
        <begin position="496"/>
        <end position="566"/>
    </location>
</feature>
<dbReference type="Pfam" id="PF00069">
    <property type="entry name" value="Pkinase"/>
    <property type="match status" value="1"/>
</dbReference>
<reference evidence="15 16" key="1">
    <citation type="journal article" date="2014" name="Nat. Commun.">
        <title>Klebsormidium flaccidum genome reveals primary factors for plant terrestrial adaptation.</title>
        <authorList>
            <person name="Hori K."/>
            <person name="Maruyama F."/>
            <person name="Fujisawa T."/>
            <person name="Togashi T."/>
            <person name="Yamamoto N."/>
            <person name="Seo M."/>
            <person name="Sato S."/>
            <person name="Yamada T."/>
            <person name="Mori H."/>
            <person name="Tajima N."/>
            <person name="Moriyama T."/>
            <person name="Ikeuchi M."/>
            <person name="Watanabe M."/>
            <person name="Wada H."/>
            <person name="Kobayashi K."/>
            <person name="Saito M."/>
            <person name="Masuda T."/>
            <person name="Sasaki-Sekimoto Y."/>
            <person name="Mashiguchi K."/>
            <person name="Awai K."/>
            <person name="Shimojima M."/>
            <person name="Masuda S."/>
            <person name="Iwai M."/>
            <person name="Nobusawa T."/>
            <person name="Narise T."/>
            <person name="Kondo S."/>
            <person name="Saito H."/>
            <person name="Sato R."/>
            <person name="Murakawa M."/>
            <person name="Ihara Y."/>
            <person name="Oshima-Yamada Y."/>
            <person name="Ohtaka K."/>
            <person name="Satoh M."/>
            <person name="Sonobe K."/>
            <person name="Ishii M."/>
            <person name="Ohtani R."/>
            <person name="Kanamori-Sato M."/>
            <person name="Honoki R."/>
            <person name="Miyazaki D."/>
            <person name="Mochizuki H."/>
            <person name="Umetsu J."/>
            <person name="Higashi K."/>
            <person name="Shibata D."/>
            <person name="Kamiya Y."/>
            <person name="Sato N."/>
            <person name="Nakamura Y."/>
            <person name="Tabata S."/>
            <person name="Ida S."/>
            <person name="Kurokawa K."/>
            <person name="Ohta H."/>
        </authorList>
    </citation>
    <scope>NUCLEOTIDE SEQUENCE [LARGE SCALE GENOMIC DNA]</scope>
    <source>
        <strain evidence="15 16">NIES-2285</strain>
    </source>
</reference>
<dbReference type="FunFam" id="1.10.510.10:FF:000297">
    <property type="entry name" value="Non-specific serine/threonine protein kinase"/>
    <property type="match status" value="1"/>
</dbReference>
<evidence type="ECO:0000313" key="16">
    <source>
        <dbReference type="Proteomes" id="UP000054558"/>
    </source>
</evidence>
<dbReference type="InterPro" id="IPR000719">
    <property type="entry name" value="Prot_kinase_dom"/>
</dbReference>
<evidence type="ECO:0000256" key="1">
    <source>
        <dbReference type="ARBA" id="ARBA00009804"/>
    </source>
</evidence>
<dbReference type="GO" id="GO:0106310">
    <property type="term" value="F:protein serine kinase activity"/>
    <property type="evidence" value="ECO:0007669"/>
    <property type="project" value="RHEA"/>
</dbReference>
<dbReference type="PROSITE" id="PS00107">
    <property type="entry name" value="PROTEIN_KINASE_ATP"/>
    <property type="match status" value="1"/>
</dbReference>
<dbReference type="PROSITE" id="PS51285">
    <property type="entry name" value="AGC_KINASE_CTER"/>
    <property type="match status" value="1"/>
</dbReference>
<comment type="catalytic activity">
    <reaction evidence="10">
        <text>L-seryl-[protein] + ATP = O-phospho-L-seryl-[protein] + ADP + H(+)</text>
        <dbReference type="Rhea" id="RHEA:17989"/>
        <dbReference type="Rhea" id="RHEA-COMP:9863"/>
        <dbReference type="Rhea" id="RHEA-COMP:11604"/>
        <dbReference type="ChEBI" id="CHEBI:15378"/>
        <dbReference type="ChEBI" id="CHEBI:29999"/>
        <dbReference type="ChEBI" id="CHEBI:30616"/>
        <dbReference type="ChEBI" id="CHEBI:83421"/>
        <dbReference type="ChEBI" id="CHEBI:456216"/>
        <dbReference type="EC" id="2.7.11.1"/>
    </reaction>
</comment>
<dbReference type="GO" id="GO:0005524">
    <property type="term" value="F:ATP binding"/>
    <property type="evidence" value="ECO:0007669"/>
    <property type="project" value="UniProtKB-UniRule"/>
</dbReference>
<dbReference type="GO" id="GO:0004674">
    <property type="term" value="F:protein serine/threonine kinase activity"/>
    <property type="evidence" value="ECO:0000318"/>
    <property type="project" value="GO_Central"/>
</dbReference>